<feature type="chain" id="PRO_5022845386" description="Lactococcin 972 family bacteriocin" evidence="1">
    <location>
        <begin position="25"/>
        <end position="129"/>
    </location>
</feature>
<gene>
    <name evidence="2" type="ORF">FRY98_25220</name>
</gene>
<keyword evidence="1" id="KW-0732">Signal</keyword>
<keyword evidence="3" id="KW-1185">Reference proteome</keyword>
<evidence type="ECO:0000313" key="3">
    <source>
        <dbReference type="Proteomes" id="UP000325218"/>
    </source>
</evidence>
<comment type="caution">
    <text evidence="2">The sequence shown here is derived from an EMBL/GenBank/DDBJ whole genome shotgun (WGS) entry which is preliminary data.</text>
</comment>
<organism evidence="2 3">
    <name type="scientific">Paenibacillus faecis</name>
    <dbReference type="NCBI Taxonomy" id="862114"/>
    <lineage>
        <taxon>Bacteria</taxon>
        <taxon>Bacillati</taxon>
        <taxon>Bacillota</taxon>
        <taxon>Bacilli</taxon>
        <taxon>Bacillales</taxon>
        <taxon>Paenibacillaceae</taxon>
        <taxon>Paenibacillus</taxon>
    </lineage>
</organism>
<evidence type="ECO:0000313" key="2">
    <source>
        <dbReference type="EMBL" id="TYA09918.1"/>
    </source>
</evidence>
<evidence type="ECO:0000256" key="1">
    <source>
        <dbReference type="SAM" id="SignalP"/>
    </source>
</evidence>
<dbReference type="EMBL" id="VSDO01000006">
    <property type="protein sequence ID" value="TYA09918.1"/>
    <property type="molecule type" value="Genomic_DNA"/>
</dbReference>
<proteinExistence type="predicted"/>
<reference evidence="2 3" key="1">
    <citation type="submission" date="2019-08" db="EMBL/GenBank/DDBJ databases">
        <title>Genome sequencing of Paenibacillus faecis DSM 23593(T).</title>
        <authorList>
            <person name="Kook J.-K."/>
            <person name="Park S.-N."/>
            <person name="Lim Y.K."/>
        </authorList>
    </citation>
    <scope>NUCLEOTIDE SEQUENCE [LARGE SCALE GENOMIC DNA]</scope>
    <source>
        <strain evidence="2 3">DSM 23593</strain>
    </source>
</reference>
<feature type="signal peptide" evidence="1">
    <location>
        <begin position="1"/>
        <end position="24"/>
    </location>
</feature>
<dbReference type="AlphaFoldDB" id="A0A5D0CJ27"/>
<name>A0A5D0CJ27_9BACL</name>
<protein>
    <recommendedName>
        <fullName evidence="4">Lactococcin 972 family bacteriocin</fullName>
    </recommendedName>
</protein>
<dbReference type="Proteomes" id="UP000325218">
    <property type="component" value="Unassembled WGS sequence"/>
</dbReference>
<accession>A0A5D0CJ27</accession>
<dbReference type="RefSeq" id="WP_148457425.1">
    <property type="nucleotide sequence ID" value="NZ_BORZ01000032.1"/>
</dbReference>
<evidence type="ECO:0008006" key="4">
    <source>
        <dbReference type="Google" id="ProtNLM"/>
    </source>
</evidence>
<sequence length="129" mass="13825">MKKRWSIAAFAVVMAVTAAIPVFAAKDSDATTDAYIGYSQQSSSYVRGKAYASSANSKFKSINVTGTFYQGSTKKESGSSSATKKGYEAAWYTKDSTYSSSNSYSLNAASRTYYTDGTSSDQSYASASW</sequence>
<dbReference type="OrthoDB" id="2625208at2"/>